<name>A0ABU4QC27_9GAMM</name>
<dbReference type="NCBIfam" id="TIGR03949">
    <property type="entry name" value="bact_IIb_cerein"/>
    <property type="match status" value="1"/>
</dbReference>
<dbReference type="GeneID" id="88622939"/>
<keyword evidence="2" id="KW-1185">Reference proteome</keyword>
<evidence type="ECO:0000313" key="1">
    <source>
        <dbReference type="EMBL" id="MDX6015814.1"/>
    </source>
</evidence>
<protein>
    <submittedName>
        <fullName evidence="1">Class IIb bacteriocin, lactobin A/cerein 7B family</fullName>
    </submittedName>
</protein>
<proteinExistence type="predicted"/>
<evidence type="ECO:0000313" key="2">
    <source>
        <dbReference type="Proteomes" id="UP001272773"/>
    </source>
</evidence>
<dbReference type="InterPro" id="IPR023991">
    <property type="entry name" value="Bacteriocin_IIb_lactobn/cerein"/>
</dbReference>
<sequence length="45" mass="4919">MQELKMDELVQVNGGIAPLAVMAGAHMAKSLYLSYRVYKAAKAIH</sequence>
<organism evidence="1 2">
    <name type="scientific">Shewanella indica</name>
    <dbReference type="NCBI Taxonomy" id="768528"/>
    <lineage>
        <taxon>Bacteria</taxon>
        <taxon>Pseudomonadati</taxon>
        <taxon>Pseudomonadota</taxon>
        <taxon>Gammaproteobacteria</taxon>
        <taxon>Alteromonadales</taxon>
        <taxon>Shewanellaceae</taxon>
        <taxon>Shewanella</taxon>
    </lineage>
</organism>
<dbReference type="Proteomes" id="UP001272773">
    <property type="component" value="Unassembled WGS sequence"/>
</dbReference>
<comment type="caution">
    <text evidence="1">The sequence shown here is derived from an EMBL/GenBank/DDBJ whole genome shotgun (WGS) entry which is preliminary data.</text>
</comment>
<reference evidence="1 2" key="1">
    <citation type="submission" date="2023-11" db="EMBL/GenBank/DDBJ databases">
        <title>MicrobeMod: A computational toolkit for identifying prokaryotic methylation and restriction-modification with nanopore sequencing.</title>
        <authorList>
            <person name="Crits-Christoph A."/>
            <person name="Kang S.C."/>
            <person name="Lee H."/>
            <person name="Ostrov N."/>
        </authorList>
    </citation>
    <scope>NUCLEOTIDE SEQUENCE [LARGE SCALE GENOMIC DNA]</scope>
    <source>
        <strain evidence="1 2">ATCC BAA-2732</strain>
    </source>
</reference>
<dbReference type="EMBL" id="JAWXXR010000001">
    <property type="protein sequence ID" value="MDX6015814.1"/>
    <property type="molecule type" value="Genomic_DNA"/>
</dbReference>
<accession>A0ABU4QC27</accession>
<dbReference type="RefSeq" id="WP_160289603.1">
    <property type="nucleotide sequence ID" value="NZ_JALJEU010000007.1"/>
</dbReference>
<gene>
    <name evidence="1" type="ORF">SIL79_05485</name>
</gene>